<dbReference type="Pfam" id="PF14541">
    <property type="entry name" value="TAXi_C"/>
    <property type="match status" value="1"/>
</dbReference>
<keyword evidence="4" id="KW-1185">Reference proteome</keyword>
<dbReference type="InterPro" id="IPR033121">
    <property type="entry name" value="PEPTIDASE_A1"/>
</dbReference>
<dbReference type="InterPro" id="IPR032861">
    <property type="entry name" value="TAXi_N"/>
</dbReference>
<feature type="chain" id="PRO_5047119493" evidence="2">
    <location>
        <begin position="22"/>
        <end position="553"/>
    </location>
</feature>
<evidence type="ECO:0000259" key="3">
    <source>
        <dbReference type="PROSITE" id="PS51767"/>
    </source>
</evidence>
<sequence>MEYLLLITLILMSMFHLNSFASNLINEKSYFKVNSTALKQARKAFMAFDTSNLQDPPMPPKSFSVYHLDLFEKSKFKDYDSVFKNRLSQDNASATYLSSMLKSHNSAKNVLDDQILKVTPTMYLRGHYVATFLLGSEKIHNLLLIDTGNYFTWWQCAPCIEDKCYKPQFCTIYNYTTSNTYRSLDCVTNSSTCITTTSDFHCSLETKSCFYVHVYDNGETTKGFVASDIITFPSDNTQARINFGCSVDQKSGSDFSGTFSGIVGLSKKLSAKTTGGYSLPSQLGSSLFALCLPSSKSTQPSILTFNKAPWIYGTEAKFVKNRLNPHLYYVNLYKIFINDKEVPVDPSWWSGKKDDHGAMVDTGSLITRFPHDLYIVFRYIFREEMKYPMLQYPIGIFDTCYKEEENEDMYFPIIRFYFGSVSHKQELMLVQDRVVADLQGFYCLAFLPWDDKTTLIGSHQLQGTGLTFDFKNNALTFSVDAYFVEYFVKWMEYKSHSFLHLDRVSAINICAYIGPVRTQATVTECVKDKELGIGKGLMGIWAGFGGKLDWVCN</sequence>
<dbReference type="PANTHER" id="PTHR13683">
    <property type="entry name" value="ASPARTYL PROTEASES"/>
    <property type="match status" value="1"/>
</dbReference>
<reference evidence="4" key="1">
    <citation type="journal article" date="2014" name="Nat. Genet.">
        <title>The genome of the stress-tolerant wild tomato species Solanum pennellii.</title>
        <authorList>
            <person name="Bolger A."/>
            <person name="Scossa F."/>
            <person name="Bolger M.E."/>
            <person name="Lanz C."/>
            <person name="Maumus F."/>
            <person name="Tohge T."/>
            <person name="Quesneville H."/>
            <person name="Alseekh S."/>
            <person name="Sorensen I."/>
            <person name="Lichtenstein G."/>
            <person name="Fich E.A."/>
            <person name="Conte M."/>
            <person name="Keller H."/>
            <person name="Schneeberger K."/>
            <person name="Schwacke R."/>
            <person name="Ofner I."/>
            <person name="Vrebalov J."/>
            <person name="Xu Y."/>
            <person name="Osorio S."/>
            <person name="Aflitos S.A."/>
            <person name="Schijlen E."/>
            <person name="Jimenez-Gomez J.M."/>
            <person name="Ryngajllo M."/>
            <person name="Kimura S."/>
            <person name="Kumar R."/>
            <person name="Koenig D."/>
            <person name="Headland L.R."/>
            <person name="Maloof J.N."/>
            <person name="Sinha N."/>
            <person name="van Ham R.C."/>
            <person name="Lankhorst R.K."/>
            <person name="Mao L."/>
            <person name="Vogel A."/>
            <person name="Arsova B."/>
            <person name="Panstruga R."/>
            <person name="Fei Z."/>
            <person name="Rose J.K."/>
            <person name="Zamir D."/>
            <person name="Carrari F."/>
            <person name="Giovannoni J.J."/>
            <person name="Weigel D."/>
            <person name="Usadel B."/>
            <person name="Fernie A.R."/>
        </authorList>
    </citation>
    <scope>NUCLEOTIDE SEQUENCE [LARGE SCALE GENOMIC DNA]</scope>
    <source>
        <strain evidence="4">cv. LA0716</strain>
    </source>
</reference>
<keyword evidence="2" id="KW-0732">Signal</keyword>
<evidence type="ECO:0000256" key="1">
    <source>
        <dbReference type="ARBA" id="ARBA00007447"/>
    </source>
</evidence>
<dbReference type="PANTHER" id="PTHR13683:SF797">
    <property type="entry name" value="ASPARTIC PROTEINASE NEPENTHESIN-2-LIKE"/>
    <property type="match status" value="1"/>
</dbReference>
<accession>A0ABM1H6X9</accession>
<dbReference type="InterPro" id="IPR032799">
    <property type="entry name" value="TAXi_C"/>
</dbReference>
<dbReference type="InterPro" id="IPR021109">
    <property type="entry name" value="Peptidase_aspartic_dom_sf"/>
</dbReference>
<evidence type="ECO:0000256" key="2">
    <source>
        <dbReference type="SAM" id="SignalP"/>
    </source>
</evidence>
<dbReference type="Proteomes" id="UP000694930">
    <property type="component" value="Chromosome 7"/>
</dbReference>
<protein>
    <submittedName>
        <fullName evidence="5">Aspartyl protease AED1-like</fullName>
    </submittedName>
</protein>
<name>A0ABM1H6X9_SOLPN</name>
<feature type="domain" description="Peptidase A1" evidence="3">
    <location>
        <begin position="128"/>
        <end position="478"/>
    </location>
</feature>
<evidence type="ECO:0000313" key="5">
    <source>
        <dbReference type="RefSeq" id="XP_015081194.1"/>
    </source>
</evidence>
<feature type="signal peptide" evidence="2">
    <location>
        <begin position="1"/>
        <end position="21"/>
    </location>
</feature>
<dbReference type="RefSeq" id="XP_015081194.1">
    <property type="nucleotide sequence ID" value="XM_015225708.1"/>
</dbReference>
<gene>
    <name evidence="5" type="primary">LOC107024723</name>
</gene>
<dbReference type="Gene3D" id="2.40.70.10">
    <property type="entry name" value="Acid Proteases"/>
    <property type="match status" value="2"/>
</dbReference>
<dbReference type="InterPro" id="IPR001461">
    <property type="entry name" value="Aspartic_peptidase_A1"/>
</dbReference>
<evidence type="ECO:0000313" key="4">
    <source>
        <dbReference type="Proteomes" id="UP000694930"/>
    </source>
</evidence>
<dbReference type="Pfam" id="PF14543">
    <property type="entry name" value="TAXi_N"/>
    <property type="match status" value="1"/>
</dbReference>
<dbReference type="GeneID" id="107024723"/>
<organism evidence="4 5">
    <name type="scientific">Solanum pennellii</name>
    <name type="common">Tomato</name>
    <name type="synonym">Lycopersicon pennellii</name>
    <dbReference type="NCBI Taxonomy" id="28526"/>
    <lineage>
        <taxon>Eukaryota</taxon>
        <taxon>Viridiplantae</taxon>
        <taxon>Streptophyta</taxon>
        <taxon>Embryophyta</taxon>
        <taxon>Tracheophyta</taxon>
        <taxon>Spermatophyta</taxon>
        <taxon>Magnoliopsida</taxon>
        <taxon>eudicotyledons</taxon>
        <taxon>Gunneridae</taxon>
        <taxon>Pentapetalae</taxon>
        <taxon>asterids</taxon>
        <taxon>lamiids</taxon>
        <taxon>Solanales</taxon>
        <taxon>Solanaceae</taxon>
        <taxon>Solanoideae</taxon>
        <taxon>Solaneae</taxon>
        <taxon>Solanum</taxon>
        <taxon>Solanum subgen. Lycopersicon</taxon>
    </lineage>
</organism>
<dbReference type="SUPFAM" id="SSF50630">
    <property type="entry name" value="Acid proteases"/>
    <property type="match status" value="1"/>
</dbReference>
<dbReference type="PROSITE" id="PS51767">
    <property type="entry name" value="PEPTIDASE_A1"/>
    <property type="match status" value="1"/>
</dbReference>
<proteinExistence type="inferred from homology"/>
<comment type="similarity">
    <text evidence="1">Belongs to the peptidase A1 family.</text>
</comment>
<reference evidence="5" key="2">
    <citation type="submission" date="2025-08" db="UniProtKB">
        <authorList>
            <consortium name="RefSeq"/>
        </authorList>
    </citation>
    <scope>IDENTIFICATION</scope>
</reference>